<dbReference type="KEGG" id="vg:80398970"/>
<organism evidence="1 2">
    <name type="scientific">ssRNA phage SRR5466338_2</name>
    <dbReference type="NCBI Taxonomy" id="2786391"/>
    <lineage>
        <taxon>Viruses</taxon>
        <taxon>Riboviria</taxon>
        <taxon>Orthornavirae</taxon>
        <taxon>Lenarviricota</taxon>
        <taxon>Leviviricetes</taxon>
        <taxon>Norzivirales</taxon>
        <taxon>Fiersviridae</taxon>
        <taxon>Rusvolovirus</taxon>
        <taxon>Rusvolovirus asiadaptatum</taxon>
    </lineage>
</organism>
<dbReference type="EMBL" id="BK014082">
    <property type="protein sequence ID" value="DAD52361.1"/>
    <property type="molecule type" value="Genomic_RNA"/>
</dbReference>
<dbReference type="Proteomes" id="UP000683232">
    <property type="component" value="Segment"/>
</dbReference>
<reference evidence="1" key="1">
    <citation type="submission" date="2020-09" db="EMBL/GenBank/DDBJ databases">
        <title>Leviviricetes taxonomy.</title>
        <authorList>
            <person name="Stockdale S.R."/>
            <person name="Callanan J."/>
            <person name="Adriaenssens E.M."/>
            <person name="Kuhn J.H."/>
            <person name="Rumnieks J."/>
            <person name="Shkoporov A."/>
            <person name="Draper L.A."/>
            <person name="Ross P."/>
            <person name="Hill C."/>
        </authorList>
    </citation>
    <scope>NUCLEOTIDE SEQUENCE</scope>
</reference>
<evidence type="ECO:0000313" key="2">
    <source>
        <dbReference type="Proteomes" id="UP000683232"/>
    </source>
</evidence>
<dbReference type="GeneID" id="80398970"/>
<accession>A0A8S5L3W5</accession>
<proteinExistence type="predicted"/>
<evidence type="ECO:0000313" key="1">
    <source>
        <dbReference type="EMBL" id="DAD52361.1"/>
    </source>
</evidence>
<protein>
    <submittedName>
        <fullName evidence="1">Uncharacterized protein</fullName>
    </submittedName>
</protein>
<gene>
    <name evidence="1" type="primary">SRR5466338_2_1</name>
</gene>
<sequence>MSNLFQTLDQYFPCGNARVAGEVVHINLRFLDGNVAFMPHGISWKEKAWYRNASQNAMFMYRGVCRELREQPWYINSGWTDQRAVKLLIRTAIQHAYMRCAVDDEQYTEYDITRYTRVFLRGRPARSHLFSIQQASPVMMLEWESVPFSFR</sequence>
<dbReference type="RefSeq" id="YP_010769837.1">
    <property type="nucleotide sequence ID" value="NC_074086.1"/>
</dbReference>
<name>A0A8S5L3W5_9VIRU</name>
<keyword evidence="2" id="KW-1185">Reference proteome</keyword>